<dbReference type="Proteomes" id="UP001232725">
    <property type="component" value="Unassembled WGS sequence"/>
</dbReference>
<evidence type="ECO:0000313" key="1">
    <source>
        <dbReference type="EMBL" id="MDP5226552.1"/>
    </source>
</evidence>
<sequence>MAALQPEISIEMNILSWALAVSKAGGPSEAPAGLPADSLPALEQELRALGLTDDDGALTEDWRDTIRRASEAPVTASVVTRTGGVSSHCDIGLFEGRGLARTTARSVHAEAGGEIAVDGIAERMTVALFPQDALWEVVSRSMPELPELTSTAMPALGTEERIAVSPAMAAELDATGRATVQTAVSTASSQSSHLWILTDRLAEVKTVPHADGVTSAEGEPAGVVLLPREPGAIARELVWDVLGAWDFLRGAATAGVGA</sequence>
<evidence type="ECO:0000313" key="2">
    <source>
        <dbReference type="Proteomes" id="UP001232725"/>
    </source>
</evidence>
<protein>
    <recommendedName>
        <fullName evidence="3">ESX secretion-associated protein EspG</fullName>
    </recommendedName>
</protein>
<reference evidence="1 2" key="1">
    <citation type="submission" date="2023-08" db="EMBL/GenBank/DDBJ databases">
        <title>Arthrobacter horti sp. nov., isolated from forest soil.</title>
        <authorList>
            <person name="Park M."/>
        </authorList>
    </citation>
    <scope>NUCLEOTIDE SEQUENCE [LARGE SCALE GENOMIC DNA]</scope>
    <source>
        <strain evidence="1 2">YJM1</strain>
    </source>
</reference>
<dbReference type="EMBL" id="JAVALS010000002">
    <property type="protein sequence ID" value="MDP5226552.1"/>
    <property type="molecule type" value="Genomic_DNA"/>
</dbReference>
<proteinExistence type="predicted"/>
<dbReference type="RefSeq" id="WP_305995596.1">
    <property type="nucleotide sequence ID" value="NZ_JAVALS010000002.1"/>
</dbReference>
<evidence type="ECO:0008006" key="3">
    <source>
        <dbReference type="Google" id="ProtNLM"/>
    </source>
</evidence>
<comment type="caution">
    <text evidence="1">The sequence shown here is derived from an EMBL/GenBank/DDBJ whole genome shotgun (WGS) entry which is preliminary data.</text>
</comment>
<gene>
    <name evidence="1" type="ORF">Q9R02_05220</name>
</gene>
<organism evidence="1 2">
    <name type="scientific">Arthrobacter horti</name>
    <dbReference type="NCBI Taxonomy" id="3068273"/>
    <lineage>
        <taxon>Bacteria</taxon>
        <taxon>Bacillati</taxon>
        <taxon>Actinomycetota</taxon>
        <taxon>Actinomycetes</taxon>
        <taxon>Micrococcales</taxon>
        <taxon>Micrococcaceae</taxon>
        <taxon>Arthrobacter</taxon>
    </lineage>
</organism>
<accession>A0ABT9IMP5</accession>
<keyword evidence="2" id="KW-1185">Reference proteome</keyword>
<name>A0ABT9IMP5_9MICC</name>